<reference evidence="3" key="1">
    <citation type="submission" date="2015-03" db="EMBL/GenBank/DDBJ databases">
        <authorList>
            <consortium name="Pathogen Informatics"/>
        </authorList>
    </citation>
    <scope>NUCLEOTIDE SEQUENCE [LARGE SCALE GENOMIC DNA]</scope>
    <source>
        <strain evidence="3">R148</strain>
    </source>
</reference>
<evidence type="ECO:0000313" key="2">
    <source>
        <dbReference type="EMBL" id="CRY56769.1"/>
    </source>
</evidence>
<sequence>MAWTNFPAFSSSNIASIRYEEQQRILEVTFLNGGTYHYYDVPNGVVEDMKRAESKGVYLASTIKGHYRYSKV</sequence>
<accession>A0A0H5M000</accession>
<feature type="domain" description="KTSC" evidence="1">
    <location>
        <begin position="10"/>
        <end position="67"/>
    </location>
</feature>
<dbReference type="Proteomes" id="UP000043316">
    <property type="component" value="Unassembled WGS sequence"/>
</dbReference>
<gene>
    <name evidence="2" type="ORF">ERS008476_03814</name>
</gene>
<organism evidence="2 3">
    <name type="scientific">Yersinia intermedia</name>
    <dbReference type="NCBI Taxonomy" id="631"/>
    <lineage>
        <taxon>Bacteria</taxon>
        <taxon>Pseudomonadati</taxon>
        <taxon>Pseudomonadota</taxon>
        <taxon>Gammaproteobacteria</taxon>
        <taxon>Enterobacterales</taxon>
        <taxon>Yersiniaceae</taxon>
        <taxon>Yersinia</taxon>
    </lineage>
</organism>
<evidence type="ECO:0000313" key="3">
    <source>
        <dbReference type="Proteomes" id="UP000043316"/>
    </source>
</evidence>
<evidence type="ECO:0000259" key="1">
    <source>
        <dbReference type="Pfam" id="PF13619"/>
    </source>
</evidence>
<dbReference type="AlphaFoldDB" id="A0A0H5M000"/>
<dbReference type="Pfam" id="PF13619">
    <property type="entry name" value="KTSC"/>
    <property type="match status" value="1"/>
</dbReference>
<dbReference type="RefSeq" id="WP_053010239.1">
    <property type="nucleotide sequence ID" value="NZ_CWJI01000017.1"/>
</dbReference>
<protein>
    <recommendedName>
        <fullName evidence="1">KTSC domain-containing protein</fullName>
    </recommendedName>
</protein>
<proteinExistence type="predicted"/>
<name>A0A0H5M000_YERIN</name>
<dbReference type="InterPro" id="IPR025309">
    <property type="entry name" value="KTSC_dom"/>
</dbReference>
<dbReference type="EMBL" id="CWJI01000017">
    <property type="protein sequence ID" value="CRY56769.1"/>
    <property type="molecule type" value="Genomic_DNA"/>
</dbReference>